<dbReference type="InterPro" id="IPR036691">
    <property type="entry name" value="Endo/exonu/phosph_ase_sf"/>
</dbReference>
<keyword evidence="3" id="KW-1185">Reference proteome</keyword>
<dbReference type="EMBL" id="CP020812">
    <property type="protein sequence ID" value="ART74467.1"/>
    <property type="molecule type" value="Genomic_DNA"/>
</dbReference>
<dbReference type="Pfam" id="PF19580">
    <property type="entry name" value="Exo_endo_phos_3"/>
    <property type="match status" value="1"/>
</dbReference>
<keyword evidence="2" id="KW-0378">Hydrolase</keyword>
<evidence type="ECO:0000313" key="2">
    <source>
        <dbReference type="EMBL" id="ART74467.1"/>
    </source>
</evidence>
<dbReference type="AlphaFoldDB" id="A0A1Y0CHJ6"/>
<feature type="domain" description="Endonuclease/exonuclease/phosphatase" evidence="1">
    <location>
        <begin position="137"/>
        <end position="296"/>
    </location>
</feature>
<keyword evidence="2" id="KW-0255">Endonuclease</keyword>
<protein>
    <submittedName>
        <fullName evidence="2">Endonuclease/exonuclease/phosphatase</fullName>
    </submittedName>
</protein>
<keyword evidence="2" id="KW-0269">Exonuclease</keyword>
<proteinExistence type="predicted"/>
<reference evidence="2 3" key="1">
    <citation type="submission" date="2017-04" db="EMBL/GenBank/DDBJ databases">
        <title>Whole Genome Sequence of 1,4-Dioxane Degrading Bacterium Mycobacterium dioxanotrophicus PH-06.</title>
        <authorList>
            <person name="He Y."/>
        </authorList>
    </citation>
    <scope>NUCLEOTIDE SEQUENCE [LARGE SCALE GENOMIC DNA]</scope>
    <source>
        <strain evidence="2 3">PH-06</strain>
        <plasmid evidence="2 3">unnamed3</plasmid>
    </source>
</reference>
<organism evidence="2 3">
    <name type="scientific">Mycobacterium dioxanotrophicus</name>
    <dbReference type="NCBI Taxonomy" id="482462"/>
    <lineage>
        <taxon>Bacteria</taxon>
        <taxon>Bacillati</taxon>
        <taxon>Actinomycetota</taxon>
        <taxon>Actinomycetes</taxon>
        <taxon>Mycobacteriales</taxon>
        <taxon>Mycobacteriaceae</taxon>
        <taxon>Mycobacterium</taxon>
    </lineage>
</organism>
<gene>
    <name evidence="2" type="ORF">BTO20_38335</name>
</gene>
<dbReference type="Proteomes" id="UP000195331">
    <property type="component" value="Plasmid unnamed3"/>
</dbReference>
<evidence type="ECO:0000259" key="1">
    <source>
        <dbReference type="Pfam" id="PF19580"/>
    </source>
</evidence>
<keyword evidence="2" id="KW-0540">Nuclease</keyword>
<dbReference type="OrthoDB" id="1398885at2"/>
<keyword evidence="2" id="KW-0614">Plasmid</keyword>
<dbReference type="GO" id="GO:0004527">
    <property type="term" value="F:exonuclease activity"/>
    <property type="evidence" value="ECO:0007669"/>
    <property type="project" value="UniProtKB-KW"/>
</dbReference>
<dbReference type="PANTHER" id="PTHR42834">
    <property type="entry name" value="ENDONUCLEASE/EXONUCLEASE/PHOSPHATASE FAMILY PROTEIN (AFU_ORTHOLOGUE AFUA_3G09210)"/>
    <property type="match status" value="1"/>
</dbReference>
<dbReference type="Gene3D" id="3.60.10.10">
    <property type="entry name" value="Endonuclease/exonuclease/phosphatase"/>
    <property type="match status" value="1"/>
</dbReference>
<dbReference type="PANTHER" id="PTHR42834:SF1">
    <property type="entry name" value="ENDONUCLEASE_EXONUCLEASE_PHOSPHATASE FAMILY PROTEIN (AFU_ORTHOLOGUE AFUA_3G09210)"/>
    <property type="match status" value="1"/>
</dbReference>
<dbReference type="SUPFAM" id="SSF56219">
    <property type="entry name" value="DNase I-like"/>
    <property type="match status" value="1"/>
</dbReference>
<dbReference type="KEGG" id="mdx:BTO20_38335"/>
<name>A0A1Y0CHJ6_9MYCO</name>
<dbReference type="InterPro" id="IPR005135">
    <property type="entry name" value="Endo/exonuclease/phosphatase"/>
</dbReference>
<sequence>MRIASYNVENMFERPKVFARDKDWTEEAVRTSARVDSSDRFNDVIGLHAELNQLFAKDVYSSGDKGRMAEIIGALGLRSSDNVSLVTLRVLRGRLLRRPTDKTKPVQIVASGRADWVGWLDLNPEPVSELATDHMAMVIRDSGADIVGVVEADNRVALDLFAQSFLKRVGCRPYEQVMLFDGNDPRGIDVGLLVRDRASYSVTYFRTHIFEPDPDGSGRLFSRDCAEYHITEEASGRTVVVLVNHLKSKGYNSEDDPIGAKQRRRQAEGIAEIYTQLVRDGFDQVAVLGDLNDSPTLDGKPESSLQPLFDTGLKDISEHDGFDPGERLGTFGTGHTLASKIDYILLSPALSERVVAGGIIRSGMWRGPRVRKPWKMYDTLTAEQHAASDHALIWADLED</sequence>
<dbReference type="GO" id="GO:0004519">
    <property type="term" value="F:endonuclease activity"/>
    <property type="evidence" value="ECO:0007669"/>
    <property type="project" value="UniProtKB-KW"/>
</dbReference>
<evidence type="ECO:0000313" key="3">
    <source>
        <dbReference type="Proteomes" id="UP000195331"/>
    </source>
</evidence>
<accession>A0A1Y0CHJ6</accession>
<geneLocation type="plasmid" evidence="2 3">
    <name>unnamed3</name>
</geneLocation>